<dbReference type="GO" id="GO:0032040">
    <property type="term" value="C:small-subunit processome"/>
    <property type="evidence" value="ECO:0007669"/>
    <property type="project" value="TreeGrafter"/>
</dbReference>
<proteinExistence type="inferred from homology"/>
<dbReference type="Proteomes" id="UP000054359">
    <property type="component" value="Unassembled WGS sequence"/>
</dbReference>
<keyword evidence="4" id="KW-1185">Reference proteome</keyword>
<gene>
    <name evidence="3" type="ORF">X975_23568</name>
</gene>
<dbReference type="PANTHER" id="PTHR13237:SF9">
    <property type="entry name" value="NEUROGUIDIN"/>
    <property type="match status" value="1"/>
</dbReference>
<evidence type="ECO:0000313" key="3">
    <source>
        <dbReference type="EMBL" id="KFM80221.1"/>
    </source>
</evidence>
<evidence type="ECO:0000313" key="4">
    <source>
        <dbReference type="Proteomes" id="UP000054359"/>
    </source>
</evidence>
<dbReference type="OMA" id="PVHYNET"/>
<dbReference type="GO" id="GO:0000462">
    <property type="term" value="P:maturation of SSU-rRNA from tricistronic rRNA transcript (SSU-rRNA, 5.8S rRNA, LSU-rRNA)"/>
    <property type="evidence" value="ECO:0007669"/>
    <property type="project" value="TreeGrafter"/>
</dbReference>
<dbReference type="AlphaFoldDB" id="A0A087US82"/>
<name>A0A087US82_STEMI</name>
<dbReference type="OrthoDB" id="203440at2759"/>
<feature type="compositionally biased region" description="Acidic residues" evidence="2">
    <location>
        <begin position="134"/>
        <end position="144"/>
    </location>
</feature>
<evidence type="ECO:0000256" key="2">
    <source>
        <dbReference type="SAM" id="MobiDB-lite"/>
    </source>
</evidence>
<dbReference type="Pfam" id="PF04000">
    <property type="entry name" value="Sas10_Utp3"/>
    <property type="match status" value="1"/>
</dbReference>
<organism evidence="3 4">
    <name type="scientific">Stegodyphus mimosarum</name>
    <name type="common">African social velvet spider</name>
    <dbReference type="NCBI Taxonomy" id="407821"/>
    <lineage>
        <taxon>Eukaryota</taxon>
        <taxon>Metazoa</taxon>
        <taxon>Ecdysozoa</taxon>
        <taxon>Arthropoda</taxon>
        <taxon>Chelicerata</taxon>
        <taxon>Arachnida</taxon>
        <taxon>Araneae</taxon>
        <taxon>Araneomorphae</taxon>
        <taxon>Entelegynae</taxon>
        <taxon>Eresoidea</taxon>
        <taxon>Eresidae</taxon>
        <taxon>Stegodyphus</taxon>
    </lineage>
</organism>
<evidence type="ECO:0000256" key="1">
    <source>
        <dbReference type="ARBA" id="ARBA00010979"/>
    </source>
</evidence>
<dbReference type="EMBL" id="KK121316">
    <property type="protein sequence ID" value="KFM80221.1"/>
    <property type="molecule type" value="Genomic_DNA"/>
</dbReference>
<dbReference type="PANTHER" id="PTHR13237">
    <property type="entry name" value="SOMETHING ABOUT SILENCING PROTEIN 10-RELATED"/>
    <property type="match status" value="1"/>
</dbReference>
<protein>
    <submittedName>
        <fullName evidence="3">Neuroguidin-A</fullName>
    </submittedName>
</protein>
<dbReference type="STRING" id="407821.A0A087US82"/>
<accession>A0A087US82</accession>
<feature type="region of interest" description="Disordered" evidence="2">
    <location>
        <begin position="123"/>
        <end position="152"/>
    </location>
</feature>
<feature type="non-terminal residue" evidence="3">
    <location>
        <position position="298"/>
    </location>
</feature>
<reference evidence="3 4" key="1">
    <citation type="submission" date="2013-11" db="EMBL/GenBank/DDBJ databases">
        <title>Genome sequencing of Stegodyphus mimosarum.</title>
        <authorList>
            <person name="Bechsgaard J."/>
        </authorList>
    </citation>
    <scope>NUCLEOTIDE SEQUENCE [LARGE SCALE GENOMIC DNA]</scope>
</reference>
<dbReference type="InterPro" id="IPR007146">
    <property type="entry name" value="Sas10/Utp3/C1D"/>
</dbReference>
<sequence>MEDISSEDVEETIQLIKEVPQLAGNVSDTVQNVLKRMKNNELETHKGISFLDLKNQIMLSYVTNLTFIVMKKLQGKKIEDDPVVERLIELRIVLEKMRPIDEKLKYQINKLLATAISGNIDTKDPLRFRANPESLDDQEEEDTPNESRKESKVYVPPKISAAYFEEDTSIEARKKKILERSQKRALSSSVLYELRKEYDTGPEEIKEMIDPYKIKLNEEMKERTRYEEEYMLRLPMTKKQRHEARQLTTVSNFNTKFDDISALEMTPDDVILKKKTGTKKGKFAKYKGKKKGFKRKRH</sequence>
<comment type="similarity">
    <text evidence="1">Belongs to the SAS10 family.</text>
</comment>